<dbReference type="InParanoid" id="E2AQR7"/>
<dbReference type="OMA" id="NTAKLTH"/>
<name>E2AQR7_CAMFO</name>
<gene>
    <name evidence="1" type="ORF">EAG_04533</name>
</gene>
<protein>
    <recommendedName>
        <fullName evidence="3">Tudor domain-containing protein</fullName>
    </recommendedName>
</protein>
<proteinExistence type="predicted"/>
<evidence type="ECO:0000313" key="1">
    <source>
        <dbReference type="EMBL" id="EFN64225.1"/>
    </source>
</evidence>
<sequence>MVKISLGDWGRSIWRRMCDVYLLEDRFKELSWQTITCGLVYTGPVQNVQTWPKETKDLCRLLLEGRKGWIHIVRPLSEGKALVKLNVEGIPPTTSYFLRDAHILLGHAQFSTSVAVNVIPTV</sequence>
<dbReference type="Proteomes" id="UP000000311">
    <property type="component" value="Unassembled WGS sequence"/>
</dbReference>
<dbReference type="AlphaFoldDB" id="E2AQR7"/>
<keyword evidence="2" id="KW-1185">Reference proteome</keyword>
<evidence type="ECO:0008006" key="3">
    <source>
        <dbReference type="Google" id="ProtNLM"/>
    </source>
</evidence>
<accession>E2AQR7</accession>
<dbReference type="EMBL" id="GL441810">
    <property type="protein sequence ID" value="EFN64225.1"/>
    <property type="molecule type" value="Genomic_DNA"/>
</dbReference>
<organism evidence="2">
    <name type="scientific">Camponotus floridanus</name>
    <name type="common">Florida carpenter ant</name>
    <dbReference type="NCBI Taxonomy" id="104421"/>
    <lineage>
        <taxon>Eukaryota</taxon>
        <taxon>Metazoa</taxon>
        <taxon>Ecdysozoa</taxon>
        <taxon>Arthropoda</taxon>
        <taxon>Hexapoda</taxon>
        <taxon>Insecta</taxon>
        <taxon>Pterygota</taxon>
        <taxon>Neoptera</taxon>
        <taxon>Endopterygota</taxon>
        <taxon>Hymenoptera</taxon>
        <taxon>Apocrita</taxon>
        <taxon>Aculeata</taxon>
        <taxon>Formicoidea</taxon>
        <taxon>Formicidae</taxon>
        <taxon>Formicinae</taxon>
        <taxon>Camponotus</taxon>
    </lineage>
</organism>
<evidence type="ECO:0000313" key="2">
    <source>
        <dbReference type="Proteomes" id="UP000000311"/>
    </source>
</evidence>
<reference evidence="1 2" key="1">
    <citation type="journal article" date="2010" name="Science">
        <title>Genomic comparison of the ants Camponotus floridanus and Harpegnathos saltator.</title>
        <authorList>
            <person name="Bonasio R."/>
            <person name="Zhang G."/>
            <person name="Ye C."/>
            <person name="Mutti N.S."/>
            <person name="Fang X."/>
            <person name="Qin N."/>
            <person name="Donahue G."/>
            <person name="Yang P."/>
            <person name="Li Q."/>
            <person name="Li C."/>
            <person name="Zhang P."/>
            <person name="Huang Z."/>
            <person name="Berger S.L."/>
            <person name="Reinberg D."/>
            <person name="Wang J."/>
            <person name="Liebig J."/>
        </authorList>
    </citation>
    <scope>NUCLEOTIDE SEQUENCE [LARGE SCALE GENOMIC DNA]</scope>
    <source>
        <strain evidence="2">C129</strain>
    </source>
</reference>
<dbReference type="STRING" id="104421.E2AQR7"/>